<reference evidence="2" key="1">
    <citation type="submission" date="2016-10" db="EMBL/GenBank/DDBJ databases">
        <authorList>
            <person name="Varghese N."/>
            <person name="Submissions S."/>
        </authorList>
    </citation>
    <scope>NUCLEOTIDE SEQUENCE [LARGE SCALE GENOMIC DNA]</scope>
    <source>
        <strain evidence="2">CGMCC 4.6856</strain>
    </source>
</reference>
<organism evidence="1 2">
    <name type="scientific">Microlunatus flavus</name>
    <dbReference type="NCBI Taxonomy" id="1036181"/>
    <lineage>
        <taxon>Bacteria</taxon>
        <taxon>Bacillati</taxon>
        <taxon>Actinomycetota</taxon>
        <taxon>Actinomycetes</taxon>
        <taxon>Propionibacteriales</taxon>
        <taxon>Propionibacteriaceae</taxon>
        <taxon>Microlunatus</taxon>
    </lineage>
</organism>
<dbReference type="Proteomes" id="UP000198504">
    <property type="component" value="Unassembled WGS sequence"/>
</dbReference>
<dbReference type="EMBL" id="FOFA01000010">
    <property type="protein sequence ID" value="SER22073.1"/>
    <property type="molecule type" value="Genomic_DNA"/>
</dbReference>
<evidence type="ECO:0008006" key="3">
    <source>
        <dbReference type="Google" id="ProtNLM"/>
    </source>
</evidence>
<evidence type="ECO:0000313" key="2">
    <source>
        <dbReference type="Proteomes" id="UP000198504"/>
    </source>
</evidence>
<protein>
    <recommendedName>
        <fullName evidence="3">Transcriptional regulator, AbiEi antitoxin, Type IV TA system</fullName>
    </recommendedName>
</protein>
<keyword evidence="2" id="KW-1185">Reference proteome</keyword>
<dbReference type="STRING" id="1036181.SAMN05421756_11094"/>
<gene>
    <name evidence="1" type="ORF">SAMN05421756_11094</name>
</gene>
<sequence>MRSGIYLTTGGAPSFAALAWTGVLAAGGPARIAGPAAAHLQGLLAEPPDRIRVLVPHGQILASSERWQFLRERAGARSPRSSGSPPCTTVEDTVLDLCAEARPEDVVGWATVAVQRRRTTAARLLRELDGRQRHPRRALLTALLTDVAAGAESPLEVTYLRDVERAHGLPPAVRQRPSRDRRALRDVRYPEYRVVVELDGRLGHTELGRFRDMDRDNVAGLDGLFTMRYGAADLWGRPCAVAAQVAAALRQRGWRGLPTRCRRCSRVPEEDWV</sequence>
<dbReference type="AlphaFoldDB" id="A0A1H9MFZ1"/>
<evidence type="ECO:0000313" key="1">
    <source>
        <dbReference type="EMBL" id="SER22073.1"/>
    </source>
</evidence>
<name>A0A1H9MFZ1_9ACTN</name>
<accession>A0A1H9MFZ1</accession>
<proteinExistence type="predicted"/>